<sequence length="56" mass="6543">MPLMSSPSLWVTRTSFTKILTYGLPTTHSFVDAYLCWSLIIHFEDSLKNKHFCTYL</sequence>
<name>A0A0K2V861_LEPSM</name>
<organism evidence="1">
    <name type="scientific">Lepeophtheirus salmonis</name>
    <name type="common">Salmon louse</name>
    <name type="synonym">Caligus salmonis</name>
    <dbReference type="NCBI Taxonomy" id="72036"/>
    <lineage>
        <taxon>Eukaryota</taxon>
        <taxon>Metazoa</taxon>
        <taxon>Ecdysozoa</taxon>
        <taxon>Arthropoda</taxon>
        <taxon>Crustacea</taxon>
        <taxon>Multicrustacea</taxon>
        <taxon>Hexanauplia</taxon>
        <taxon>Copepoda</taxon>
        <taxon>Siphonostomatoida</taxon>
        <taxon>Caligidae</taxon>
        <taxon>Lepeophtheirus</taxon>
    </lineage>
</organism>
<evidence type="ECO:0000313" key="1">
    <source>
        <dbReference type="EMBL" id="CDW46679.1"/>
    </source>
</evidence>
<dbReference type="EMBL" id="HACA01029318">
    <property type="protein sequence ID" value="CDW46679.1"/>
    <property type="molecule type" value="Transcribed_RNA"/>
</dbReference>
<protein>
    <submittedName>
        <fullName evidence="1">Uncharacterized protein</fullName>
    </submittedName>
</protein>
<proteinExistence type="predicted"/>
<dbReference type="AlphaFoldDB" id="A0A0K2V861"/>
<reference evidence="1" key="1">
    <citation type="submission" date="2014-05" db="EMBL/GenBank/DDBJ databases">
        <authorList>
            <person name="Chronopoulou M."/>
        </authorList>
    </citation>
    <scope>NUCLEOTIDE SEQUENCE</scope>
    <source>
        <tissue evidence="1">Whole organism</tissue>
    </source>
</reference>
<accession>A0A0K2V861</accession>